<dbReference type="PANTHER" id="PTHR43651">
    <property type="entry name" value="1,4-ALPHA-GLUCAN-BRANCHING ENZYME"/>
    <property type="match status" value="1"/>
</dbReference>
<dbReference type="STRING" id="1122934.SAMN02745691_01264"/>
<dbReference type="SMART" id="SM00642">
    <property type="entry name" value="Aamy"/>
    <property type="match status" value="1"/>
</dbReference>
<evidence type="ECO:0000313" key="13">
    <source>
        <dbReference type="EMBL" id="SHJ05331.1"/>
    </source>
</evidence>
<evidence type="ECO:0000313" key="14">
    <source>
        <dbReference type="Proteomes" id="UP000184342"/>
    </source>
</evidence>
<name>A0A1M6G5W3_9FIRM</name>
<dbReference type="GO" id="GO:0004553">
    <property type="term" value="F:hydrolase activity, hydrolyzing O-glycosyl compounds"/>
    <property type="evidence" value="ECO:0007669"/>
    <property type="project" value="InterPro"/>
</dbReference>
<dbReference type="Gene3D" id="2.60.40.10">
    <property type="entry name" value="Immunoglobulins"/>
    <property type="match status" value="1"/>
</dbReference>
<dbReference type="Proteomes" id="UP000184342">
    <property type="component" value="Unassembled WGS sequence"/>
</dbReference>
<feature type="active site" description="Proton donor" evidence="10 11">
    <location>
        <position position="359"/>
    </location>
</feature>
<evidence type="ECO:0000256" key="3">
    <source>
        <dbReference type="ARBA" id="ARBA00004964"/>
    </source>
</evidence>
<evidence type="ECO:0000256" key="8">
    <source>
        <dbReference type="ARBA" id="ARBA00023056"/>
    </source>
</evidence>
<keyword evidence="14" id="KW-1185">Reference proteome</keyword>
<evidence type="ECO:0000256" key="1">
    <source>
        <dbReference type="ARBA" id="ARBA00000826"/>
    </source>
</evidence>
<dbReference type="Pfam" id="PF00128">
    <property type="entry name" value="Alpha-amylase"/>
    <property type="match status" value="1"/>
</dbReference>
<dbReference type="EMBL" id="FQYT01000011">
    <property type="protein sequence ID" value="SHJ05331.1"/>
    <property type="molecule type" value="Genomic_DNA"/>
</dbReference>
<dbReference type="EC" id="2.4.1.18" evidence="10"/>
<evidence type="ECO:0000256" key="2">
    <source>
        <dbReference type="ARBA" id="ARBA00002953"/>
    </source>
</evidence>
<dbReference type="NCBIfam" id="TIGR01515">
    <property type="entry name" value="branching_enzym"/>
    <property type="match status" value="1"/>
</dbReference>
<dbReference type="FunFam" id="2.60.40.1180:FF:000002">
    <property type="entry name" value="1,4-alpha-glucan branching enzyme GlgB"/>
    <property type="match status" value="1"/>
</dbReference>
<evidence type="ECO:0000256" key="5">
    <source>
        <dbReference type="ARBA" id="ARBA00022600"/>
    </source>
</evidence>
<comment type="catalytic activity">
    <reaction evidence="1 10">
        <text>Transfers a segment of a (1-&gt;4)-alpha-D-glucan chain to a primary hydroxy group in a similar glucan chain.</text>
        <dbReference type="EC" id="2.4.1.18"/>
    </reaction>
</comment>
<evidence type="ECO:0000256" key="9">
    <source>
        <dbReference type="ARBA" id="ARBA00023277"/>
    </source>
</evidence>
<dbReference type="SUPFAM" id="SSF51011">
    <property type="entry name" value="Glycosyl hydrolase domain"/>
    <property type="match status" value="1"/>
</dbReference>
<feature type="domain" description="Glycosyl hydrolase family 13 catalytic" evidence="12">
    <location>
        <begin position="149"/>
        <end position="496"/>
    </location>
</feature>
<evidence type="ECO:0000256" key="7">
    <source>
        <dbReference type="ARBA" id="ARBA00022679"/>
    </source>
</evidence>
<reference evidence="13 14" key="1">
    <citation type="submission" date="2016-11" db="EMBL/GenBank/DDBJ databases">
        <authorList>
            <person name="Jaros S."/>
            <person name="Januszkiewicz K."/>
            <person name="Wedrychowicz H."/>
        </authorList>
    </citation>
    <scope>NUCLEOTIDE SEQUENCE [LARGE SCALE GENOMIC DNA]</scope>
    <source>
        <strain evidence="13 14">DSM 15970</strain>
    </source>
</reference>
<dbReference type="GO" id="GO:0043169">
    <property type="term" value="F:cation binding"/>
    <property type="evidence" value="ECO:0007669"/>
    <property type="project" value="InterPro"/>
</dbReference>
<dbReference type="CDD" id="cd02855">
    <property type="entry name" value="E_set_GBE_prok_N"/>
    <property type="match status" value="1"/>
</dbReference>
<dbReference type="GO" id="GO:0005829">
    <property type="term" value="C:cytosol"/>
    <property type="evidence" value="ECO:0007669"/>
    <property type="project" value="TreeGrafter"/>
</dbReference>
<dbReference type="InterPro" id="IPR037439">
    <property type="entry name" value="Branching_enzy"/>
</dbReference>
<dbReference type="Pfam" id="PF02922">
    <property type="entry name" value="CBM_48"/>
    <property type="match status" value="1"/>
</dbReference>
<evidence type="ECO:0000259" key="12">
    <source>
        <dbReference type="SMART" id="SM00642"/>
    </source>
</evidence>
<keyword evidence="6 10" id="KW-0328">Glycosyltransferase</keyword>
<dbReference type="InterPro" id="IPR006407">
    <property type="entry name" value="GlgB"/>
</dbReference>
<evidence type="ECO:0000256" key="6">
    <source>
        <dbReference type="ARBA" id="ARBA00022676"/>
    </source>
</evidence>
<keyword evidence="7 10" id="KW-0808">Transferase</keyword>
<dbReference type="CDD" id="cd11322">
    <property type="entry name" value="AmyAc_Glg_BE"/>
    <property type="match status" value="1"/>
</dbReference>
<dbReference type="RefSeq" id="WP_073993512.1">
    <property type="nucleotide sequence ID" value="NZ_FQYT01000011.1"/>
</dbReference>
<dbReference type="InterPro" id="IPR013780">
    <property type="entry name" value="Glyco_hydro_b"/>
</dbReference>
<dbReference type="InterPro" id="IPR006048">
    <property type="entry name" value="A-amylase/branching_C"/>
</dbReference>
<organism evidence="13 14">
    <name type="scientific">Parasporobacterium paucivorans DSM 15970</name>
    <dbReference type="NCBI Taxonomy" id="1122934"/>
    <lineage>
        <taxon>Bacteria</taxon>
        <taxon>Bacillati</taxon>
        <taxon>Bacillota</taxon>
        <taxon>Clostridia</taxon>
        <taxon>Lachnospirales</taxon>
        <taxon>Lachnospiraceae</taxon>
        <taxon>Parasporobacterium</taxon>
    </lineage>
</organism>
<proteinExistence type="inferred from homology"/>
<dbReference type="FunFam" id="3.20.20.80:FF:000003">
    <property type="entry name" value="1,4-alpha-glucan branching enzyme GlgB"/>
    <property type="match status" value="1"/>
</dbReference>
<dbReference type="InterPro" id="IPR017853">
    <property type="entry name" value="GH"/>
</dbReference>
<dbReference type="UniPathway" id="UPA00164"/>
<dbReference type="AlphaFoldDB" id="A0A1M6G5W3"/>
<dbReference type="Gene3D" id="2.60.40.1180">
    <property type="entry name" value="Golgi alpha-mannosidase II"/>
    <property type="match status" value="1"/>
</dbReference>
<dbReference type="InterPro" id="IPR044143">
    <property type="entry name" value="GlgB_N_E_set_prok"/>
</dbReference>
<dbReference type="NCBIfam" id="NF003811">
    <property type="entry name" value="PRK05402.1"/>
    <property type="match status" value="1"/>
</dbReference>
<comment type="subunit">
    <text evidence="10">Monomer.</text>
</comment>
<dbReference type="SUPFAM" id="SSF51445">
    <property type="entry name" value="(Trans)glycosidases"/>
    <property type="match status" value="1"/>
</dbReference>
<dbReference type="PIRSF" id="PIRSF000463">
    <property type="entry name" value="GlgB"/>
    <property type="match status" value="1"/>
</dbReference>
<sequence length="640" mass="74305">MNDYKNSQFPIYLYHEGTNYFSYRLLGAHPASDSSTFRVWAPHAAAVHVVGDFNEWQESDDSRMKKITDGGVWEISIPSACAGQFYKYLITTPLGNKLYKSDPYAFSSQTKENTASIIYDFTDFSWHDQKWQDYKKSVNIYNLPINIYELNLSSWRRNENGSLYTYEEITPLLISYIKEQFYTHIELMPMMEYPFDGSWGYQVSGYFAPTRRFGPPEGLKYLIDECHRNGIGVILDWVPAHFPKDSSGLYRFDGSYCYEYKEAWQRENKGWGTHRFDFGRPEVKSFLISNALYWLDIYHADGLRTDAVSSMLYLDYDKEPGEWMPNIHGGNENLEAIEFLKDLNKAVFQYFPNTMMIAEESTAWPMVTKPVYLGGLGFNFKWNMGWMNDMLDYMQTDPWLRKYRHNNITFSFHYAFSENFILPLSHDEVVHGKKSILDKMPGTYEEKFANARLLAGYMMAHPGKKLNFMGYEIGQFSEWNYEKEVEWFLLQYDYHKKLNHYIRALNEFYLKTPPLWEIDFSWEGFSWISNDDFEQNIIAFIRKDKAGTNLIVAANFSPVERSGYLIGALPGKYKEVFNTNSLDFGGTGTGNAGEVTATPGSIHGYDFHVSLLLPPLSIIFLLHLNTPASDGKGGIIYEIK</sequence>
<gene>
    <name evidence="10" type="primary">glgB</name>
    <name evidence="13" type="ORF">SAMN02745691_01264</name>
</gene>
<dbReference type="InterPro" id="IPR014756">
    <property type="entry name" value="Ig_E-set"/>
</dbReference>
<dbReference type="SUPFAM" id="SSF81296">
    <property type="entry name" value="E set domains"/>
    <property type="match status" value="1"/>
</dbReference>
<dbReference type="InterPro" id="IPR004193">
    <property type="entry name" value="Glyco_hydro_13_N"/>
</dbReference>
<dbReference type="GO" id="GO:0005978">
    <property type="term" value="P:glycogen biosynthetic process"/>
    <property type="evidence" value="ECO:0007669"/>
    <property type="project" value="UniProtKB-UniRule"/>
</dbReference>
<comment type="similarity">
    <text evidence="4 10">Belongs to the glycosyl hydrolase 13 family. GlgB subfamily.</text>
</comment>
<dbReference type="PANTHER" id="PTHR43651:SF3">
    <property type="entry name" value="1,4-ALPHA-GLUCAN-BRANCHING ENZYME"/>
    <property type="match status" value="1"/>
</dbReference>
<dbReference type="Gene3D" id="3.20.20.80">
    <property type="entry name" value="Glycosidases"/>
    <property type="match status" value="1"/>
</dbReference>
<keyword evidence="9 10" id="KW-0119">Carbohydrate metabolism</keyword>
<dbReference type="Pfam" id="PF02806">
    <property type="entry name" value="Alpha-amylase_C"/>
    <property type="match status" value="1"/>
</dbReference>
<dbReference type="InterPro" id="IPR006047">
    <property type="entry name" value="GH13_cat_dom"/>
</dbReference>
<evidence type="ECO:0000256" key="10">
    <source>
        <dbReference type="HAMAP-Rule" id="MF_00685"/>
    </source>
</evidence>
<dbReference type="HAMAP" id="MF_00685">
    <property type="entry name" value="GlgB"/>
    <property type="match status" value="1"/>
</dbReference>
<comment type="pathway">
    <text evidence="3 10">Glycan biosynthesis; glycogen biosynthesis.</text>
</comment>
<keyword evidence="8 10" id="KW-0320">Glycogen biosynthesis</keyword>
<accession>A0A1M6G5W3</accession>
<evidence type="ECO:0000256" key="4">
    <source>
        <dbReference type="ARBA" id="ARBA00009000"/>
    </source>
</evidence>
<protein>
    <recommendedName>
        <fullName evidence="10">1,4-alpha-glucan branching enzyme GlgB</fullName>
        <ecNumber evidence="10">2.4.1.18</ecNumber>
    </recommendedName>
    <alternativeName>
        <fullName evidence="10">1,4-alpha-D-glucan:1,4-alpha-D-glucan 6-glucosyl-transferase</fullName>
    </alternativeName>
    <alternativeName>
        <fullName evidence="10">Alpha-(1-&gt;4)-glucan branching enzyme</fullName>
    </alternativeName>
    <alternativeName>
        <fullName evidence="10">Glycogen branching enzyme</fullName>
        <shortName evidence="10">BE</shortName>
    </alternativeName>
</protein>
<evidence type="ECO:0000256" key="11">
    <source>
        <dbReference type="PIRSR" id="PIRSR000463-1"/>
    </source>
</evidence>
<comment type="function">
    <text evidence="2 10">Catalyzes the formation of the alpha-1,6-glucosidic linkages in glycogen by scission of a 1,4-alpha-linked oligosaccharide from growing alpha-1,4-glucan chains and the subsequent attachment of the oligosaccharide to the alpha-1,6 position.</text>
</comment>
<dbReference type="InterPro" id="IPR013783">
    <property type="entry name" value="Ig-like_fold"/>
</dbReference>
<keyword evidence="5 10" id="KW-0321">Glycogen metabolism</keyword>
<feature type="active site" description="Nucleophile" evidence="10 11">
    <location>
        <position position="306"/>
    </location>
</feature>
<dbReference type="NCBIfam" id="NF008967">
    <property type="entry name" value="PRK12313.1"/>
    <property type="match status" value="1"/>
</dbReference>
<dbReference type="OrthoDB" id="9800174at2"/>
<dbReference type="GO" id="GO:0003844">
    <property type="term" value="F:1,4-alpha-glucan branching enzyme activity"/>
    <property type="evidence" value="ECO:0007669"/>
    <property type="project" value="UniProtKB-UniRule"/>
</dbReference>